<organism evidence="2 3">
    <name type="scientific">Streptomyces viridochromogenes Tue57</name>
    <dbReference type="NCBI Taxonomy" id="1160705"/>
    <lineage>
        <taxon>Bacteria</taxon>
        <taxon>Bacillati</taxon>
        <taxon>Actinomycetota</taxon>
        <taxon>Actinomycetes</taxon>
        <taxon>Kitasatosporales</taxon>
        <taxon>Streptomycetaceae</taxon>
        <taxon>Streptomyces</taxon>
    </lineage>
</organism>
<proteinExistence type="predicted"/>
<protein>
    <submittedName>
        <fullName evidence="2">Uncharacterized protein</fullName>
    </submittedName>
</protein>
<evidence type="ECO:0000256" key="1">
    <source>
        <dbReference type="SAM" id="MobiDB-lite"/>
    </source>
</evidence>
<sequence>MSAAALPGRPGGAVHRAGPGHSGRRAPVAVAVRAIRAAIDARIADLQPPLPA</sequence>
<evidence type="ECO:0000313" key="3">
    <source>
        <dbReference type="Proteomes" id="UP000011205"/>
    </source>
</evidence>
<accession>L8PF43</accession>
<dbReference type="EMBL" id="AMLP01000125">
    <property type="protein sequence ID" value="ELS54839.1"/>
    <property type="molecule type" value="Genomic_DNA"/>
</dbReference>
<dbReference type="PATRIC" id="fig|1160705.3.peg.4154"/>
<name>L8PF43_STRVR</name>
<reference evidence="2 3" key="1">
    <citation type="journal article" date="2013" name="Genome Announc.">
        <title>Draft Genome Sequence of Streptomyces viridochromogenes Strain Tu57, Producer of Avilamycin.</title>
        <authorList>
            <person name="Gruning B.A."/>
            <person name="Erxleben A."/>
            <person name="Hahnlein A."/>
            <person name="Gunther S."/>
        </authorList>
    </citation>
    <scope>NUCLEOTIDE SEQUENCE [LARGE SCALE GENOMIC DNA]</scope>
    <source>
        <strain evidence="2 3">Tue57</strain>
    </source>
</reference>
<gene>
    <name evidence="2" type="ORF">STVIR_4198</name>
</gene>
<dbReference type="Proteomes" id="UP000011205">
    <property type="component" value="Unassembled WGS sequence"/>
</dbReference>
<dbReference type="AlphaFoldDB" id="L8PF43"/>
<evidence type="ECO:0000313" key="2">
    <source>
        <dbReference type="EMBL" id="ELS54839.1"/>
    </source>
</evidence>
<dbReference type="RefSeq" id="WP_003999535.1">
    <property type="nucleotide sequence ID" value="NZ_AMLP01000125.1"/>
</dbReference>
<feature type="region of interest" description="Disordered" evidence="1">
    <location>
        <begin position="1"/>
        <end position="25"/>
    </location>
</feature>
<comment type="caution">
    <text evidence="2">The sequence shown here is derived from an EMBL/GenBank/DDBJ whole genome shotgun (WGS) entry which is preliminary data.</text>
</comment>